<feature type="transmembrane region" description="Helical" evidence="1">
    <location>
        <begin position="110"/>
        <end position="129"/>
    </location>
</feature>
<name>A0AAW3D3T1_FRATU</name>
<keyword evidence="1" id="KW-0812">Transmembrane</keyword>
<feature type="transmembrane region" description="Helical" evidence="1">
    <location>
        <begin position="12"/>
        <end position="38"/>
    </location>
</feature>
<dbReference type="RefSeq" id="WP_003029733.1">
    <property type="nucleotide sequence ID" value="NZ_CP013853.1"/>
</dbReference>
<dbReference type="EMBL" id="JOVO01000016">
    <property type="protein sequence ID" value="KFJ39812.1"/>
    <property type="molecule type" value="Genomic_DNA"/>
</dbReference>
<keyword evidence="1" id="KW-0472">Membrane</keyword>
<dbReference type="PROSITE" id="PS51257">
    <property type="entry name" value="PROKAR_LIPOPROTEIN"/>
    <property type="match status" value="1"/>
</dbReference>
<evidence type="ECO:0000313" key="3">
    <source>
        <dbReference type="Proteomes" id="UP000028987"/>
    </source>
</evidence>
<gene>
    <name evidence="2" type="ORF">DR87_123</name>
</gene>
<dbReference type="AlphaFoldDB" id="A0AAW3D3T1"/>
<sequence>MISKGVNFNEKFLNNTFIGFMAGLISACILYFIFTLIRQHGVELNDQFKYALYRLMVWGGVWAILFALPLSKNIFIKSSIIALAVILFNFLVKMPLSGQGFFAVNAGTEVFIMNIVFNYIWAILAGFIYKAVAGK</sequence>
<accession>A0AAW3D3T1</accession>
<organism evidence="2 3">
    <name type="scientific">Francisella tularensis</name>
    <dbReference type="NCBI Taxonomy" id="263"/>
    <lineage>
        <taxon>Bacteria</taxon>
        <taxon>Pseudomonadati</taxon>
        <taxon>Pseudomonadota</taxon>
        <taxon>Gammaproteobacteria</taxon>
        <taxon>Thiotrichales</taxon>
        <taxon>Francisellaceae</taxon>
        <taxon>Francisella</taxon>
    </lineage>
</organism>
<evidence type="ECO:0000313" key="2">
    <source>
        <dbReference type="EMBL" id="KFJ39812.1"/>
    </source>
</evidence>
<feature type="transmembrane region" description="Helical" evidence="1">
    <location>
        <begin position="50"/>
        <end position="68"/>
    </location>
</feature>
<reference evidence="2 3" key="1">
    <citation type="submission" date="2014-06" db="EMBL/GenBank/DDBJ databases">
        <authorList>
            <person name="Bishop-Lilly K.A."/>
            <person name="Broomall S.M."/>
            <person name="Chain P.S."/>
            <person name="Chertkov O."/>
            <person name="Coyne S.R."/>
            <person name="Daligault H.E."/>
            <person name="Davenport K.W."/>
            <person name="Erkkila T."/>
            <person name="Frey K.G."/>
            <person name="Gibbons H.S."/>
            <person name="Gu W."/>
            <person name="Jaissle J."/>
            <person name="Johnson S.L."/>
            <person name="Koroleva G.I."/>
            <person name="Ladner J.T."/>
            <person name="Lo C.-C."/>
            <person name="Minogue T.D."/>
            <person name="Munk C."/>
            <person name="Palacios G.F."/>
            <person name="Redden C.L."/>
            <person name="Rosenzweig C.N."/>
            <person name="Scholz M.B."/>
            <person name="Teshima H."/>
            <person name="Xu Y."/>
        </authorList>
    </citation>
    <scope>NUCLEOTIDE SEQUENCE [LARGE SCALE GENOMIC DNA]</scope>
    <source>
        <strain evidence="2 3">FTZ</strain>
    </source>
</reference>
<evidence type="ECO:0000256" key="1">
    <source>
        <dbReference type="SAM" id="Phobius"/>
    </source>
</evidence>
<feature type="transmembrane region" description="Helical" evidence="1">
    <location>
        <begin position="80"/>
        <end position="104"/>
    </location>
</feature>
<dbReference type="Proteomes" id="UP000028987">
    <property type="component" value="Unassembled WGS sequence"/>
</dbReference>
<protein>
    <submittedName>
        <fullName evidence="2">Membrane protein</fullName>
    </submittedName>
</protein>
<proteinExistence type="predicted"/>
<comment type="caution">
    <text evidence="2">The sequence shown here is derived from an EMBL/GenBank/DDBJ whole genome shotgun (WGS) entry which is preliminary data.</text>
</comment>
<keyword evidence="1" id="KW-1133">Transmembrane helix</keyword>